<dbReference type="Proteomes" id="UP000230611">
    <property type="component" value="Unassembled WGS sequence"/>
</dbReference>
<dbReference type="PANTHER" id="PTHR32432:SF3">
    <property type="entry name" value="ETHANOLAMINE UTILIZATION PROTEIN EUTJ"/>
    <property type="match status" value="1"/>
</dbReference>
<dbReference type="PANTHER" id="PTHR32432">
    <property type="entry name" value="CELL DIVISION PROTEIN FTSA-RELATED"/>
    <property type="match status" value="1"/>
</dbReference>
<protein>
    <recommendedName>
        <fullName evidence="3">SHS2 domain-containing protein</fullName>
    </recommendedName>
</protein>
<dbReference type="Pfam" id="PF11104">
    <property type="entry name" value="PilM_2"/>
    <property type="match status" value="1"/>
</dbReference>
<name>A0A2M8AIS5_9BACT</name>
<evidence type="ECO:0000313" key="1">
    <source>
        <dbReference type="EMBL" id="PJB17241.1"/>
    </source>
</evidence>
<proteinExistence type="predicted"/>
<organism evidence="1 2">
    <name type="scientific">Candidatus Falkowbacteria bacterium CG_4_9_14_3_um_filter_38_19</name>
    <dbReference type="NCBI Taxonomy" id="1974559"/>
    <lineage>
        <taxon>Bacteria</taxon>
        <taxon>Candidatus Falkowiibacteriota</taxon>
    </lineage>
</organism>
<dbReference type="InterPro" id="IPR043129">
    <property type="entry name" value="ATPase_NBD"/>
</dbReference>
<dbReference type="SUPFAM" id="SSF53067">
    <property type="entry name" value="Actin-like ATPase domain"/>
    <property type="match status" value="2"/>
</dbReference>
<accession>A0A2M8AIS5</accession>
<comment type="caution">
    <text evidence="1">The sequence shown here is derived from an EMBL/GenBank/DDBJ whole genome shotgun (WGS) entry which is preliminary data.</text>
</comment>
<gene>
    <name evidence="1" type="ORF">CO116_01165</name>
</gene>
<dbReference type="NCBIfam" id="TIGR01175">
    <property type="entry name" value="pilM"/>
    <property type="match status" value="1"/>
</dbReference>
<dbReference type="PIRSF" id="PIRSF019169">
    <property type="entry name" value="PilM"/>
    <property type="match status" value="1"/>
</dbReference>
<dbReference type="EMBL" id="PFUO01000058">
    <property type="protein sequence ID" value="PJB17241.1"/>
    <property type="molecule type" value="Genomic_DNA"/>
</dbReference>
<sequence>MQFSRFLPKKFLGIDIGTSAIKIVELGSFAGRIKLENYGEMAARVLYQRSFRTFEKSTLLLSAQDISRAIKAICQEAKIETKESIFSIPDFTTLFTTFGLPPMTAEELPQAVQAEARRHIPLPLSEVTLDWQLAEGRVSHKGFGEGLKILLVAVPNETINQYQQIAELSNLKLLAMEAEVFGLMRSLIEKKEKRVIGLIDIGARTTTCSIIEKGVLKISHSFDISGDDFTERMIRGLEMEEEMAENLKRKYGILESKDIREILLPSVDIILRESEKIFKNFYLKEGKEIDKIILAGGTALMPGILEYFQNYFNPAPEQAWYGAGKGVEIANPFLKVFYPPILEKTLKEMGPSYAIAIGMALRGFE</sequence>
<dbReference type="Gene3D" id="3.30.1490.300">
    <property type="match status" value="1"/>
</dbReference>
<dbReference type="InterPro" id="IPR005883">
    <property type="entry name" value="PilM"/>
</dbReference>
<dbReference type="AlphaFoldDB" id="A0A2M8AIS5"/>
<dbReference type="Gene3D" id="3.30.420.40">
    <property type="match status" value="2"/>
</dbReference>
<reference evidence="2" key="1">
    <citation type="submission" date="2017-09" db="EMBL/GenBank/DDBJ databases">
        <title>Depth-based differentiation of microbial function through sediment-hosted aquifers and enrichment of novel symbionts in the deep terrestrial subsurface.</title>
        <authorList>
            <person name="Probst A.J."/>
            <person name="Ladd B."/>
            <person name="Jarett J.K."/>
            <person name="Geller-Mcgrath D.E."/>
            <person name="Sieber C.M.K."/>
            <person name="Emerson J.B."/>
            <person name="Anantharaman K."/>
            <person name="Thomas B.C."/>
            <person name="Malmstrom R."/>
            <person name="Stieglmeier M."/>
            <person name="Klingl A."/>
            <person name="Woyke T."/>
            <person name="Ryan C.M."/>
            <person name="Banfield J.F."/>
        </authorList>
    </citation>
    <scope>NUCLEOTIDE SEQUENCE [LARGE SCALE GENOMIC DNA]</scope>
</reference>
<evidence type="ECO:0008006" key="3">
    <source>
        <dbReference type="Google" id="ProtNLM"/>
    </source>
</evidence>
<evidence type="ECO:0000313" key="2">
    <source>
        <dbReference type="Proteomes" id="UP000230611"/>
    </source>
</evidence>
<dbReference type="CDD" id="cd24049">
    <property type="entry name" value="ASKHA_NBD_PilM"/>
    <property type="match status" value="1"/>
</dbReference>
<dbReference type="InterPro" id="IPR050696">
    <property type="entry name" value="FtsA/MreB"/>
</dbReference>